<evidence type="ECO:0000313" key="3">
    <source>
        <dbReference type="Proteomes" id="UP000039324"/>
    </source>
</evidence>
<proteinExistence type="predicted"/>
<evidence type="ECO:0000256" key="1">
    <source>
        <dbReference type="SAM" id="MobiDB-lite"/>
    </source>
</evidence>
<gene>
    <name evidence="2" type="ORF">PBRA_006056</name>
</gene>
<protein>
    <submittedName>
        <fullName evidence="2">Uncharacterized protein</fullName>
    </submittedName>
</protein>
<dbReference type="Proteomes" id="UP000039324">
    <property type="component" value="Unassembled WGS sequence"/>
</dbReference>
<name>A0A0G4IRW5_PLABS</name>
<accession>A0A0G4IRW5</accession>
<dbReference type="EMBL" id="CDSF01000081">
    <property type="protein sequence ID" value="CEO97942.1"/>
    <property type="molecule type" value="Genomic_DNA"/>
</dbReference>
<feature type="region of interest" description="Disordered" evidence="1">
    <location>
        <begin position="1"/>
        <end position="43"/>
    </location>
</feature>
<dbReference type="AlphaFoldDB" id="A0A0G4IRW5"/>
<reference evidence="2 3" key="1">
    <citation type="submission" date="2015-02" db="EMBL/GenBank/DDBJ databases">
        <authorList>
            <person name="Chooi Y.-H."/>
        </authorList>
    </citation>
    <scope>NUCLEOTIDE SEQUENCE [LARGE SCALE GENOMIC DNA]</scope>
    <source>
        <strain evidence="2">E3</strain>
    </source>
</reference>
<sequence length="476" mass="52240">MMTGRQRHKSLNDGGDVGPRAIARPAVGKSRNERQSIAIPPLPPTNYQETLIMDVADARISVVIPLNPVPSSISPESVLEMLDDPARSRSYLVHGEVVAVFVRLSKDLIQERGWSSSTVPRLAFDIVPDSSATPSPIVGRYYSALDEPPKRIDTPVPMVLPDGSVCARVDVTVGETSSRRLDVYIRVAEPSPLDYLLEVDLNDSAALRDPSPAYKAMEAFSRHERHLEGLTCERLWASLNVQVLEPLQVGWHRTFVGEDVYWSVRIRNRMPGESIIVTRVDLLFAEPASSILIEQERLPLTVGTHETHSFMLTTSVQETPLLTLTMTTAVLAQPLVFQCEMLSPAPLDTPLRLVIDCPPPIPNFDTFSVSITVVNVGSVTGDLEVVSESDRNVTGDDSLRPILNLDKSARLGTIPPGGSRTVCLHFLALREGLVEIPSIVVRTVDGTRVFRCHHPVYALVVPQGDSSNRPSPNGRN</sequence>
<evidence type="ECO:0000313" key="2">
    <source>
        <dbReference type="EMBL" id="CEO97942.1"/>
    </source>
</evidence>
<keyword evidence="3" id="KW-1185">Reference proteome</keyword>
<organism evidence="2 3">
    <name type="scientific">Plasmodiophora brassicae</name>
    <name type="common">Clubroot disease agent</name>
    <dbReference type="NCBI Taxonomy" id="37360"/>
    <lineage>
        <taxon>Eukaryota</taxon>
        <taxon>Sar</taxon>
        <taxon>Rhizaria</taxon>
        <taxon>Endomyxa</taxon>
        <taxon>Phytomyxea</taxon>
        <taxon>Plasmodiophorida</taxon>
        <taxon>Plasmodiophoridae</taxon>
        <taxon>Plasmodiophora</taxon>
    </lineage>
</organism>